<evidence type="ECO:0000313" key="2">
    <source>
        <dbReference type="EMBL" id="EOW80114.1"/>
    </source>
</evidence>
<dbReference type="eggNOG" id="ENOG50308BT">
    <property type="taxonomic scope" value="Bacteria"/>
</dbReference>
<name>S0K4Y3_9ENTE</name>
<feature type="transmembrane region" description="Helical" evidence="1">
    <location>
        <begin position="21"/>
        <end position="40"/>
    </location>
</feature>
<reference evidence="2 3" key="1">
    <citation type="submission" date="2013-03" db="EMBL/GenBank/DDBJ databases">
        <title>The Genome Sequence of Enterococcus columbae ATCC_51263 (PacBio/Illumina hybrid assembly).</title>
        <authorList>
            <consortium name="The Broad Institute Genomics Platform"/>
            <consortium name="The Broad Institute Genome Sequencing Center for Infectious Disease"/>
            <person name="Earl A."/>
            <person name="Russ C."/>
            <person name="Gilmore M."/>
            <person name="Surin D."/>
            <person name="Walker B."/>
            <person name="Young S."/>
            <person name="Zeng Q."/>
            <person name="Gargeya S."/>
            <person name="Fitzgerald M."/>
            <person name="Haas B."/>
            <person name="Abouelleil A."/>
            <person name="Allen A.W."/>
            <person name="Alvarado L."/>
            <person name="Arachchi H.M."/>
            <person name="Berlin A.M."/>
            <person name="Chapman S.B."/>
            <person name="Gainer-Dewar J."/>
            <person name="Goldberg J."/>
            <person name="Griggs A."/>
            <person name="Gujja S."/>
            <person name="Hansen M."/>
            <person name="Howarth C."/>
            <person name="Imamovic A."/>
            <person name="Ireland A."/>
            <person name="Larimer J."/>
            <person name="McCowan C."/>
            <person name="Murphy C."/>
            <person name="Pearson M."/>
            <person name="Poon T.W."/>
            <person name="Priest M."/>
            <person name="Roberts A."/>
            <person name="Saif S."/>
            <person name="Shea T."/>
            <person name="Sisk P."/>
            <person name="Sykes S."/>
            <person name="Wortman J."/>
            <person name="Nusbaum C."/>
            <person name="Birren B."/>
        </authorList>
    </citation>
    <scope>NUCLEOTIDE SEQUENCE [LARGE SCALE GENOMIC DNA]</scope>
    <source>
        <strain evidence="2 3">ATCC 51263</strain>
    </source>
</reference>
<evidence type="ECO:0000313" key="3">
    <source>
        <dbReference type="Proteomes" id="UP000014113"/>
    </source>
</evidence>
<dbReference type="RefSeq" id="WP_016183994.1">
    <property type="nucleotide sequence ID" value="NZ_JXKI01000018.1"/>
</dbReference>
<dbReference type="OrthoDB" id="10003984at2"/>
<keyword evidence="1" id="KW-1133">Transmembrane helix</keyword>
<protein>
    <submittedName>
        <fullName evidence="2">Uncharacterized protein</fullName>
    </submittedName>
</protein>
<keyword evidence="1" id="KW-0812">Transmembrane</keyword>
<feature type="transmembrane region" description="Helical" evidence="1">
    <location>
        <begin position="46"/>
        <end position="70"/>
    </location>
</feature>
<dbReference type="AlphaFoldDB" id="S0K4Y3"/>
<comment type="caution">
    <text evidence="2">The sequence shown here is derived from an EMBL/GenBank/DDBJ whole genome shotgun (WGS) entry which is preliminary data.</text>
</comment>
<accession>S0K4Y3</accession>
<keyword evidence="3" id="KW-1185">Reference proteome</keyword>
<dbReference type="PATRIC" id="fig|1121865.3.peg.1829"/>
<organism evidence="2 3">
    <name type="scientific">Enterococcus columbae DSM 7374 = ATCC 51263</name>
    <dbReference type="NCBI Taxonomy" id="1121865"/>
    <lineage>
        <taxon>Bacteria</taxon>
        <taxon>Bacillati</taxon>
        <taxon>Bacillota</taxon>
        <taxon>Bacilli</taxon>
        <taxon>Lactobacillales</taxon>
        <taxon>Enterococcaceae</taxon>
        <taxon>Enterococcus</taxon>
    </lineage>
</organism>
<gene>
    <name evidence="2" type="ORF">I568_02193</name>
</gene>
<proteinExistence type="predicted"/>
<evidence type="ECO:0000256" key="1">
    <source>
        <dbReference type="SAM" id="Phobius"/>
    </source>
</evidence>
<sequence>MKLDPTKKTTSAKQTFIISKYLCYLLGIVAFIFYLCYVAHKGERIATSFGIIANLCVILAIIAMYICAYIKFKGKYTKYSGLFIWHARDIGWGASFNPYSLAGKALWLCLMAPFAYYLYTFLVK</sequence>
<keyword evidence="1" id="KW-0472">Membrane</keyword>
<dbReference type="EMBL" id="ASWJ01000010">
    <property type="protein sequence ID" value="EOW80114.1"/>
    <property type="molecule type" value="Genomic_DNA"/>
</dbReference>
<feature type="transmembrane region" description="Helical" evidence="1">
    <location>
        <begin position="105"/>
        <end position="122"/>
    </location>
</feature>
<dbReference type="Proteomes" id="UP000014113">
    <property type="component" value="Unassembled WGS sequence"/>
</dbReference>